<keyword evidence="2" id="KW-1185">Reference proteome</keyword>
<evidence type="ECO:0000313" key="2">
    <source>
        <dbReference type="Proteomes" id="UP000600139"/>
    </source>
</evidence>
<reference evidence="1" key="1">
    <citation type="submission" date="2021-01" db="EMBL/GenBank/DDBJ databases">
        <title>Modified the classification status of verrucomicrobia.</title>
        <authorList>
            <person name="Feng X."/>
        </authorList>
    </citation>
    <scope>NUCLEOTIDE SEQUENCE</scope>
    <source>
        <strain evidence="1">JCM 18052</strain>
    </source>
</reference>
<protein>
    <submittedName>
        <fullName evidence="1">Uncharacterized protein</fullName>
    </submittedName>
</protein>
<dbReference type="EMBL" id="JAENIK010000011">
    <property type="protein sequence ID" value="MBK1816532.1"/>
    <property type="molecule type" value="Genomic_DNA"/>
</dbReference>
<dbReference type="RefSeq" id="WP_200351465.1">
    <property type="nucleotide sequence ID" value="NZ_BAABHZ010000006.1"/>
</dbReference>
<accession>A0A934V7U5</accession>
<dbReference type="AlphaFoldDB" id="A0A934V7U5"/>
<sequence>MAKKSFGITVTIGGTAIGGLTDVNITGRDVTAIDVTNHGSTGNAREFLGGLVDNGTLELTGNFEGTHAGITYLEAHLGEVVDAVVTYSDASTHLFKVIVGPPTTSNPLDDKIEFSASFKISGPITGTATTA</sequence>
<dbReference type="Proteomes" id="UP000600139">
    <property type="component" value="Unassembled WGS sequence"/>
</dbReference>
<name>A0A934V7U5_9BACT</name>
<gene>
    <name evidence="1" type="ORF">JIN84_12975</name>
</gene>
<organism evidence="1 2">
    <name type="scientific">Luteolibacter yonseiensis</name>
    <dbReference type="NCBI Taxonomy" id="1144680"/>
    <lineage>
        <taxon>Bacteria</taxon>
        <taxon>Pseudomonadati</taxon>
        <taxon>Verrucomicrobiota</taxon>
        <taxon>Verrucomicrobiia</taxon>
        <taxon>Verrucomicrobiales</taxon>
        <taxon>Verrucomicrobiaceae</taxon>
        <taxon>Luteolibacter</taxon>
    </lineage>
</organism>
<dbReference type="Gene3D" id="4.10.410.40">
    <property type="match status" value="1"/>
</dbReference>
<evidence type="ECO:0000313" key="1">
    <source>
        <dbReference type="EMBL" id="MBK1816532.1"/>
    </source>
</evidence>
<comment type="caution">
    <text evidence="1">The sequence shown here is derived from an EMBL/GenBank/DDBJ whole genome shotgun (WGS) entry which is preliminary data.</text>
</comment>
<proteinExistence type="predicted"/>